<dbReference type="GO" id="GO:0006269">
    <property type="term" value="P:DNA replication, synthesis of primer"/>
    <property type="evidence" value="ECO:0007669"/>
    <property type="project" value="UniProtKB-UniRule"/>
</dbReference>
<dbReference type="InterPro" id="IPR016136">
    <property type="entry name" value="DNA_helicase_N/primase_C"/>
</dbReference>
<keyword evidence="8 12" id="KW-0238">DNA-binding</keyword>
<evidence type="ECO:0000256" key="4">
    <source>
        <dbReference type="ARBA" id="ARBA00022741"/>
    </source>
</evidence>
<evidence type="ECO:0000256" key="2">
    <source>
        <dbReference type="ARBA" id="ARBA00022515"/>
    </source>
</evidence>
<dbReference type="PROSITE" id="PS51199">
    <property type="entry name" value="SF4_HELICASE"/>
    <property type="match status" value="1"/>
</dbReference>
<accession>A0A937HZ56</accession>
<feature type="domain" description="SF4 helicase" evidence="13">
    <location>
        <begin position="181"/>
        <end position="447"/>
    </location>
</feature>
<evidence type="ECO:0000256" key="7">
    <source>
        <dbReference type="ARBA" id="ARBA00022840"/>
    </source>
</evidence>
<dbReference type="EC" id="5.6.2.3" evidence="11 12"/>
<dbReference type="AlphaFoldDB" id="A0A937HZ56"/>
<dbReference type="Gene3D" id="3.40.50.300">
    <property type="entry name" value="P-loop containing nucleotide triphosphate hydrolases"/>
    <property type="match status" value="1"/>
</dbReference>
<dbReference type="Pfam" id="PF03796">
    <property type="entry name" value="DnaB_C"/>
    <property type="match status" value="1"/>
</dbReference>
<evidence type="ECO:0000256" key="11">
    <source>
        <dbReference type="NCBIfam" id="TIGR00665"/>
    </source>
</evidence>
<dbReference type="NCBIfam" id="TIGR00665">
    <property type="entry name" value="DnaB"/>
    <property type="match status" value="1"/>
</dbReference>
<dbReference type="GO" id="GO:0003677">
    <property type="term" value="F:DNA binding"/>
    <property type="evidence" value="ECO:0007669"/>
    <property type="project" value="UniProtKB-UniRule"/>
</dbReference>
<evidence type="ECO:0000256" key="1">
    <source>
        <dbReference type="ARBA" id="ARBA00008428"/>
    </source>
</evidence>
<evidence type="ECO:0000256" key="3">
    <source>
        <dbReference type="ARBA" id="ARBA00022705"/>
    </source>
</evidence>
<dbReference type="SUPFAM" id="SSF48024">
    <property type="entry name" value="N-terminal domain of DnaB helicase"/>
    <property type="match status" value="1"/>
</dbReference>
<evidence type="ECO:0000256" key="9">
    <source>
        <dbReference type="ARBA" id="ARBA00023235"/>
    </source>
</evidence>
<comment type="caution">
    <text evidence="14">The sequence shown here is derived from an EMBL/GenBank/DDBJ whole genome shotgun (WGS) entry which is preliminary data.</text>
</comment>
<dbReference type="PANTHER" id="PTHR30153:SF2">
    <property type="entry name" value="REPLICATIVE DNA HELICASE"/>
    <property type="match status" value="1"/>
</dbReference>
<dbReference type="Pfam" id="PF00772">
    <property type="entry name" value="DnaB"/>
    <property type="match status" value="1"/>
</dbReference>
<keyword evidence="9" id="KW-0413">Isomerase</keyword>
<keyword evidence="5 12" id="KW-0378">Hydrolase</keyword>
<keyword evidence="2 12" id="KW-0639">Primosome</keyword>
<comment type="catalytic activity">
    <reaction evidence="10 12">
        <text>ATP + H2O = ADP + phosphate + H(+)</text>
        <dbReference type="Rhea" id="RHEA:13065"/>
        <dbReference type="ChEBI" id="CHEBI:15377"/>
        <dbReference type="ChEBI" id="CHEBI:15378"/>
        <dbReference type="ChEBI" id="CHEBI:30616"/>
        <dbReference type="ChEBI" id="CHEBI:43474"/>
        <dbReference type="ChEBI" id="CHEBI:456216"/>
        <dbReference type="EC" id="5.6.2.3"/>
    </reaction>
</comment>
<proteinExistence type="inferred from homology"/>
<comment type="similarity">
    <text evidence="1 12">Belongs to the helicase family. DnaB subfamily.</text>
</comment>
<dbReference type="InterPro" id="IPR007694">
    <property type="entry name" value="DNA_helicase_DnaB-like_C"/>
</dbReference>
<evidence type="ECO:0000256" key="12">
    <source>
        <dbReference type="RuleBase" id="RU362085"/>
    </source>
</evidence>
<dbReference type="GO" id="GO:0043139">
    <property type="term" value="F:5'-3' DNA helicase activity"/>
    <property type="evidence" value="ECO:0007669"/>
    <property type="project" value="UniProtKB-EC"/>
</dbReference>
<reference evidence="14" key="1">
    <citation type="submission" date="2020-10" db="EMBL/GenBank/DDBJ databases">
        <title>Microbiome of the Black Sea water column analyzed by genome centric metagenomics.</title>
        <authorList>
            <person name="Cabello-Yeves P.J."/>
            <person name="Callieri C."/>
            <person name="Picazo A."/>
            <person name="Mehrshad M."/>
            <person name="Haro-Moreno J.M."/>
            <person name="Roda-Garcia J."/>
            <person name="Dzembekova N."/>
            <person name="Slabakova V."/>
            <person name="Slabakova N."/>
            <person name="Moncheva S."/>
            <person name="Rodriguez-Valera F."/>
        </authorList>
    </citation>
    <scope>NUCLEOTIDE SEQUENCE</scope>
    <source>
        <strain evidence="14">BS307-5m-G49</strain>
    </source>
</reference>
<keyword evidence="4 12" id="KW-0547">Nucleotide-binding</keyword>
<dbReference type="GO" id="GO:1990077">
    <property type="term" value="C:primosome complex"/>
    <property type="evidence" value="ECO:0007669"/>
    <property type="project" value="UniProtKB-UniRule"/>
</dbReference>
<dbReference type="InterPro" id="IPR036185">
    <property type="entry name" value="DNA_heli_DnaB-like_N_sf"/>
</dbReference>
<dbReference type="Proteomes" id="UP000744438">
    <property type="component" value="Unassembled WGS sequence"/>
</dbReference>
<protein>
    <recommendedName>
        <fullName evidence="11 12">Replicative DNA helicase</fullName>
        <ecNumber evidence="11 12">5.6.2.3</ecNumber>
    </recommendedName>
</protein>
<organism evidence="14 15">
    <name type="scientific">SAR86 cluster bacterium</name>
    <dbReference type="NCBI Taxonomy" id="2030880"/>
    <lineage>
        <taxon>Bacteria</taxon>
        <taxon>Pseudomonadati</taxon>
        <taxon>Pseudomonadota</taxon>
        <taxon>Gammaproteobacteria</taxon>
        <taxon>SAR86 cluster</taxon>
    </lineage>
</organism>
<dbReference type="GO" id="GO:0005829">
    <property type="term" value="C:cytosol"/>
    <property type="evidence" value="ECO:0007669"/>
    <property type="project" value="TreeGrafter"/>
</dbReference>
<dbReference type="InterPro" id="IPR027417">
    <property type="entry name" value="P-loop_NTPase"/>
</dbReference>
<keyword evidence="3 12" id="KW-0235">DNA replication</keyword>
<evidence type="ECO:0000259" key="13">
    <source>
        <dbReference type="PROSITE" id="PS51199"/>
    </source>
</evidence>
<evidence type="ECO:0000256" key="6">
    <source>
        <dbReference type="ARBA" id="ARBA00022806"/>
    </source>
</evidence>
<gene>
    <name evidence="14" type="primary">dnaB</name>
    <name evidence="14" type="ORF">ISQ63_00020</name>
</gene>
<keyword evidence="6 12" id="KW-0347">Helicase</keyword>
<comment type="function">
    <text evidence="12">The main replicative DNA helicase, it participates in initiation and elongation during chromosome replication. Travels ahead of the DNA replisome, separating dsDNA into templates for DNA synthesis. A processive ATP-dependent 5'-3' DNA helicase it has DNA-dependent ATPase activity.</text>
</comment>
<dbReference type="SUPFAM" id="SSF52540">
    <property type="entry name" value="P-loop containing nucleoside triphosphate hydrolases"/>
    <property type="match status" value="1"/>
</dbReference>
<evidence type="ECO:0000256" key="10">
    <source>
        <dbReference type="ARBA" id="ARBA00048954"/>
    </source>
</evidence>
<dbReference type="InterPro" id="IPR007693">
    <property type="entry name" value="DNA_helicase_DnaB-like_N"/>
</dbReference>
<evidence type="ECO:0000313" key="14">
    <source>
        <dbReference type="EMBL" id="MBL6811252.1"/>
    </source>
</evidence>
<dbReference type="EMBL" id="JADHQC010000001">
    <property type="protein sequence ID" value="MBL6811252.1"/>
    <property type="molecule type" value="Genomic_DNA"/>
</dbReference>
<dbReference type="GO" id="GO:0016787">
    <property type="term" value="F:hydrolase activity"/>
    <property type="evidence" value="ECO:0007669"/>
    <property type="project" value="UniProtKB-KW"/>
</dbReference>
<dbReference type="InterPro" id="IPR007692">
    <property type="entry name" value="DNA_helicase_DnaB"/>
</dbReference>
<dbReference type="SMART" id="SM00382">
    <property type="entry name" value="AAA"/>
    <property type="match status" value="1"/>
</dbReference>
<keyword evidence="7 12" id="KW-0067">ATP-binding</keyword>
<dbReference type="CDD" id="cd00984">
    <property type="entry name" value="DnaB_C"/>
    <property type="match status" value="1"/>
</dbReference>
<sequence length="459" mass="50923">MRKENDLPSSIEAEKAVLGSIILEPTLWDSLSVEVDESDFIANEHKLIYRGIKKLIDLGSEIDTVILIESLSNDNDLSSLSNFDRVSYVKNLVSETPGTANFVNYTNIIKQSSSLRKLISTAADISSLAKEADTFESESALSEAEDKLIKLRDSIQRSSGPMLAKDLIKPVYDKIDETIRSDGDLVGISTGFRDLDKLTMGLQQGDLFIIAGRPSMGKTAFALSIAGQLVNDGIPSVLFSLEMSARSIMYRLISLLGKIELKKLFEAKNLSDNDFNEIENSLSLLSRSKFFIDDTSSLSPSEILSRSRKLKRENPDLGLIIIDYMQLMKADTKNDNRVSEMSEISRSLKALAKEIDVPVIALSQLNRAPETRTGKRPVLADLKDSGAIEQDADIVTFVFRAEKYEQDLENKGLAIIDVAKHRNGPTGTVKLHFSDKYTKFQDLAPDDPALRNPDFSEED</sequence>
<dbReference type="Gene3D" id="1.10.860.10">
    <property type="entry name" value="DNAb Helicase, Chain A"/>
    <property type="match status" value="1"/>
</dbReference>
<evidence type="ECO:0000256" key="5">
    <source>
        <dbReference type="ARBA" id="ARBA00022801"/>
    </source>
</evidence>
<dbReference type="PANTHER" id="PTHR30153">
    <property type="entry name" value="REPLICATIVE DNA HELICASE DNAB"/>
    <property type="match status" value="1"/>
</dbReference>
<name>A0A937HZ56_9GAMM</name>
<dbReference type="GO" id="GO:0005524">
    <property type="term" value="F:ATP binding"/>
    <property type="evidence" value="ECO:0007669"/>
    <property type="project" value="UniProtKB-UniRule"/>
</dbReference>
<evidence type="ECO:0000313" key="15">
    <source>
        <dbReference type="Proteomes" id="UP000744438"/>
    </source>
</evidence>
<dbReference type="InterPro" id="IPR003593">
    <property type="entry name" value="AAA+_ATPase"/>
</dbReference>
<evidence type="ECO:0000256" key="8">
    <source>
        <dbReference type="ARBA" id="ARBA00023125"/>
    </source>
</evidence>